<name>A0A2U3NFL3_9MYCO</name>
<dbReference type="AlphaFoldDB" id="A0A2U3NFL3"/>
<dbReference type="Proteomes" id="UP000241595">
    <property type="component" value="Unassembled WGS sequence"/>
</dbReference>
<feature type="signal peptide" evidence="1">
    <location>
        <begin position="1"/>
        <end position="30"/>
    </location>
</feature>
<accession>A0A2U3NFL3</accession>
<feature type="chain" id="PRO_5038785214" evidence="1">
    <location>
        <begin position="31"/>
        <end position="403"/>
    </location>
</feature>
<reference evidence="2 3" key="1">
    <citation type="submission" date="2017-01" db="EMBL/GenBank/DDBJ databases">
        <authorList>
            <consortium name="Urmite Genomes"/>
        </authorList>
    </citation>
    <scope>NUCLEOTIDE SEQUENCE [LARGE SCALE GENOMIC DNA]</scope>
    <source>
        <strain evidence="2 3">AB308</strain>
    </source>
</reference>
<proteinExistence type="predicted"/>
<dbReference type="OrthoDB" id="4685444at2"/>
<dbReference type="EMBL" id="FTRV01000015">
    <property type="protein sequence ID" value="SPM30341.1"/>
    <property type="molecule type" value="Genomic_DNA"/>
</dbReference>
<protein>
    <submittedName>
        <fullName evidence="2">Mycobacterium terramassiliense ORFan</fullName>
    </submittedName>
</protein>
<keyword evidence="3" id="KW-1185">Reference proteome</keyword>
<evidence type="ECO:0000313" key="2">
    <source>
        <dbReference type="EMBL" id="SPM30341.1"/>
    </source>
</evidence>
<evidence type="ECO:0000256" key="1">
    <source>
        <dbReference type="SAM" id="SignalP"/>
    </source>
</evidence>
<dbReference type="RefSeq" id="WP_077101316.1">
    <property type="nucleotide sequence ID" value="NZ_LT717701.1"/>
</dbReference>
<gene>
    <name evidence="2" type="ORF">MTAB308_3844</name>
</gene>
<keyword evidence="1" id="KW-0732">Signal</keyword>
<organism evidence="2 3">
    <name type="scientific">Mycobacterium terramassiliense</name>
    <dbReference type="NCBI Taxonomy" id="1841859"/>
    <lineage>
        <taxon>Bacteria</taxon>
        <taxon>Bacillati</taxon>
        <taxon>Actinomycetota</taxon>
        <taxon>Actinomycetes</taxon>
        <taxon>Mycobacteriales</taxon>
        <taxon>Mycobacteriaceae</taxon>
        <taxon>Mycobacterium</taxon>
    </lineage>
</organism>
<evidence type="ECO:0000313" key="3">
    <source>
        <dbReference type="Proteomes" id="UP000241595"/>
    </source>
</evidence>
<sequence>MLQLANFRPYVTAGAAVVGASLIAVTPTVANDVESAFQQRAATIEHRAVELIASDYIANPLQTWIDIPITAIQNLQPNIDLWGQAPFVIGQQVAANWVQFASQYVGAFQQAAQGAVNFYTGSAAKDFVPLMNTAWGEIMAGNISQAFSGPLYQALFGGTLIPILSPLEGIPGIAATAVTDLGKGLTYATSTGLIQVGLAYIEVLPFAFFNSLGNGLQATYNSLSAGDLLGAVLNAINIPGEVVYGQVDPLTSQSLYLTLSTILPNIAKAMAAPHAQNIAAGGNLPFAIESFLNQLVTGWPSWSTIVSNLQTLWGIYGPAGAASAAAVSGAAGLASPAAFSTAANLAAIAPSVGSVSADVARAISAAGVGGLAGLPADIAGLMGGVGANLASTIPGMILSLLRL</sequence>